<gene>
    <name evidence="2" type="ORF">Cri9333_0027</name>
</gene>
<dbReference type="AlphaFoldDB" id="K9VSZ6"/>
<dbReference type="eggNOG" id="ENOG502ZEQ5">
    <property type="taxonomic scope" value="Bacteria"/>
</dbReference>
<dbReference type="Proteomes" id="UP000010472">
    <property type="component" value="Chromosome"/>
</dbReference>
<evidence type="ECO:0000256" key="1">
    <source>
        <dbReference type="SAM" id="MobiDB-lite"/>
    </source>
</evidence>
<protein>
    <submittedName>
        <fullName evidence="2">Uncharacterized protein</fullName>
    </submittedName>
</protein>
<feature type="region of interest" description="Disordered" evidence="1">
    <location>
        <begin position="223"/>
        <end position="256"/>
    </location>
</feature>
<dbReference type="STRING" id="1173022.Cri9333_0027"/>
<keyword evidence="3" id="KW-1185">Reference proteome</keyword>
<evidence type="ECO:0000313" key="2">
    <source>
        <dbReference type="EMBL" id="AFZ11031.1"/>
    </source>
</evidence>
<organism evidence="2 3">
    <name type="scientific">Crinalium epipsammum PCC 9333</name>
    <dbReference type="NCBI Taxonomy" id="1173022"/>
    <lineage>
        <taxon>Bacteria</taxon>
        <taxon>Bacillati</taxon>
        <taxon>Cyanobacteriota</taxon>
        <taxon>Cyanophyceae</taxon>
        <taxon>Gomontiellales</taxon>
        <taxon>Gomontiellaceae</taxon>
        <taxon>Crinalium</taxon>
    </lineage>
</organism>
<name>K9VSZ6_9CYAN</name>
<evidence type="ECO:0000313" key="3">
    <source>
        <dbReference type="Proteomes" id="UP000010472"/>
    </source>
</evidence>
<dbReference type="EMBL" id="CP003620">
    <property type="protein sequence ID" value="AFZ11031.1"/>
    <property type="molecule type" value="Genomic_DNA"/>
</dbReference>
<feature type="region of interest" description="Disordered" evidence="1">
    <location>
        <begin position="65"/>
        <end position="85"/>
    </location>
</feature>
<reference evidence="2 3" key="1">
    <citation type="submission" date="2012-06" db="EMBL/GenBank/DDBJ databases">
        <title>Finished chromosome of genome of Crinalium epipsammum PCC 9333.</title>
        <authorList>
            <consortium name="US DOE Joint Genome Institute"/>
            <person name="Gugger M."/>
            <person name="Coursin T."/>
            <person name="Rippka R."/>
            <person name="Tandeau De Marsac N."/>
            <person name="Huntemann M."/>
            <person name="Wei C.-L."/>
            <person name="Han J."/>
            <person name="Detter J.C."/>
            <person name="Han C."/>
            <person name="Tapia R."/>
            <person name="Davenport K."/>
            <person name="Daligault H."/>
            <person name="Erkkila T."/>
            <person name="Gu W."/>
            <person name="Munk A.C.C."/>
            <person name="Teshima H."/>
            <person name="Xu Y."/>
            <person name="Chain P."/>
            <person name="Chen A."/>
            <person name="Krypides N."/>
            <person name="Mavromatis K."/>
            <person name="Markowitz V."/>
            <person name="Szeto E."/>
            <person name="Ivanova N."/>
            <person name="Mikhailova N."/>
            <person name="Ovchinnikova G."/>
            <person name="Pagani I."/>
            <person name="Pati A."/>
            <person name="Goodwin L."/>
            <person name="Peters L."/>
            <person name="Pitluck S."/>
            <person name="Woyke T."/>
            <person name="Kerfeld C."/>
        </authorList>
    </citation>
    <scope>NUCLEOTIDE SEQUENCE [LARGE SCALE GENOMIC DNA]</scope>
    <source>
        <strain evidence="2 3">PCC 9333</strain>
    </source>
</reference>
<dbReference type="KEGG" id="cep:Cri9333_0027"/>
<dbReference type="RefSeq" id="WP_015201175.1">
    <property type="nucleotide sequence ID" value="NC_019753.1"/>
</dbReference>
<proteinExistence type="predicted"/>
<accession>K9VSZ6</accession>
<feature type="compositionally biased region" description="Basic residues" evidence="1">
    <location>
        <begin position="246"/>
        <end position="256"/>
    </location>
</feature>
<dbReference type="HOGENOM" id="CLU_1084690_0_0_3"/>
<dbReference type="PATRIC" id="fig|1173022.3.peg.30"/>
<sequence>MYAKTTTLFTTTILSLVFYGLSTSPVLANSSQRSLQGISSNYANTEVGSPETETLIALKEGTHISQAPSQTPSQAPSQAPSVTSASVKQNVSGIISAYNGTNMEMRLGDGTSKNFEFNPNLLNSPNIAKGAFVKLSVDENQIVQEVQPAEVAETVEGTVREVSGSQVTMELDDGKMITTTVAPAVSARMGLADGVRLMVTSFQGIGATKLCFGKTIQPPVTITPPAFVPEPPTRIGGGEPEPIKPPKVRKPVRSLW</sequence>